<evidence type="ECO:0000313" key="2">
    <source>
        <dbReference type="EMBL" id="MBK1620328.1"/>
    </source>
</evidence>
<accession>A0A9X0WCA5</accession>
<dbReference type="AlphaFoldDB" id="A0A9X0WCA5"/>
<dbReference type="SUPFAM" id="SSF52980">
    <property type="entry name" value="Restriction endonuclease-like"/>
    <property type="match status" value="1"/>
</dbReference>
<comment type="caution">
    <text evidence="2">The sequence shown here is derived from an EMBL/GenBank/DDBJ whole genome shotgun (WGS) entry which is preliminary data.</text>
</comment>
<dbReference type="GO" id="GO:0009307">
    <property type="term" value="P:DNA restriction-modification system"/>
    <property type="evidence" value="ECO:0007669"/>
    <property type="project" value="InterPro"/>
</dbReference>
<protein>
    <recommendedName>
        <fullName evidence="1">Restriction endonuclease type IV Mrr domain-containing protein</fullName>
    </recommendedName>
</protein>
<evidence type="ECO:0000259" key="1">
    <source>
        <dbReference type="Pfam" id="PF04471"/>
    </source>
</evidence>
<reference evidence="2 3" key="1">
    <citation type="journal article" date="2020" name="Microorganisms">
        <title>Osmotic Adaptation and Compatible Solute Biosynthesis of Phototrophic Bacteria as Revealed from Genome Analyses.</title>
        <authorList>
            <person name="Imhoff J.F."/>
            <person name="Rahn T."/>
            <person name="Kunzel S."/>
            <person name="Keller A."/>
            <person name="Neulinger S.C."/>
        </authorList>
    </citation>
    <scope>NUCLEOTIDE SEQUENCE [LARGE SCALE GENOMIC DNA]</scope>
    <source>
        <strain evidence="2 3">DSM 25653</strain>
    </source>
</reference>
<feature type="domain" description="Restriction endonuclease type IV Mrr" evidence="1">
    <location>
        <begin position="1"/>
        <end position="115"/>
    </location>
</feature>
<dbReference type="GO" id="GO:0003677">
    <property type="term" value="F:DNA binding"/>
    <property type="evidence" value="ECO:0007669"/>
    <property type="project" value="InterPro"/>
</dbReference>
<gene>
    <name evidence="2" type="ORF">CKO42_18160</name>
</gene>
<name>A0A9X0WCA5_9GAMM</name>
<dbReference type="Pfam" id="PF04471">
    <property type="entry name" value="Mrr_cat"/>
    <property type="match status" value="1"/>
</dbReference>
<dbReference type="InterPro" id="IPR011856">
    <property type="entry name" value="tRNA_endonuc-like_dom_sf"/>
</dbReference>
<sequence length="268" mass="30146">MDWSSYEKTVAGIYKALGKESGVNIICSGRNCKVLGKSGVCHQVDVLTDHSVGVHVYKTAIECKFRERKRSKDDVTKLAEIIEDARIHKGVIVSKNGFTEDAIAFAQYKNIDLMELRAPTQKDWEGRIKDIQIRGRIHMPIVENVNLLLLEGESGVGLIDAEETIIQEPNAEEITLSNLMQYMISSSDHSGRDPVILRKEFKDDTEIHSRVTQTSTKPKELYFSLRYETDGHETLIKGEDHVTLLLMSTLGEGRFVISPDGNIRKSDV</sequence>
<dbReference type="InterPro" id="IPR007560">
    <property type="entry name" value="Restrct_endonuc_IV_Mrr"/>
</dbReference>
<keyword evidence="3" id="KW-1185">Reference proteome</keyword>
<dbReference type="RefSeq" id="WP_200247124.1">
    <property type="nucleotide sequence ID" value="NZ_NRRY01000037.1"/>
</dbReference>
<proteinExistence type="predicted"/>
<evidence type="ECO:0000313" key="3">
    <source>
        <dbReference type="Proteomes" id="UP001138768"/>
    </source>
</evidence>
<organism evidence="2 3">
    <name type="scientific">Lamprobacter modestohalophilus</name>
    <dbReference type="NCBI Taxonomy" id="1064514"/>
    <lineage>
        <taxon>Bacteria</taxon>
        <taxon>Pseudomonadati</taxon>
        <taxon>Pseudomonadota</taxon>
        <taxon>Gammaproteobacteria</taxon>
        <taxon>Chromatiales</taxon>
        <taxon>Chromatiaceae</taxon>
        <taxon>Lamprobacter</taxon>
    </lineage>
</organism>
<dbReference type="EMBL" id="NRRY01000037">
    <property type="protein sequence ID" value="MBK1620328.1"/>
    <property type="molecule type" value="Genomic_DNA"/>
</dbReference>
<dbReference type="Proteomes" id="UP001138768">
    <property type="component" value="Unassembled WGS sequence"/>
</dbReference>
<dbReference type="GO" id="GO:0004519">
    <property type="term" value="F:endonuclease activity"/>
    <property type="evidence" value="ECO:0007669"/>
    <property type="project" value="InterPro"/>
</dbReference>
<dbReference type="Gene3D" id="3.40.1350.10">
    <property type="match status" value="1"/>
</dbReference>
<dbReference type="InterPro" id="IPR011335">
    <property type="entry name" value="Restrct_endonuc-II-like"/>
</dbReference>